<gene>
    <name evidence="3" type="primary">fabG</name>
    <name evidence="3" type="ORF">NM686_007805</name>
</gene>
<dbReference type="PANTHER" id="PTHR42879:SF2">
    <property type="entry name" value="3-OXOACYL-[ACYL-CARRIER-PROTEIN] REDUCTASE FABG"/>
    <property type="match status" value="1"/>
</dbReference>
<dbReference type="SUPFAM" id="SSF51735">
    <property type="entry name" value="NAD(P)-binding Rossmann-fold domains"/>
    <property type="match status" value="1"/>
</dbReference>
<dbReference type="NCBIfam" id="NF009466">
    <property type="entry name" value="PRK12826.1-2"/>
    <property type="match status" value="1"/>
</dbReference>
<protein>
    <submittedName>
        <fullName evidence="3">3-oxoacyl-ACP reductase FabG</fullName>
        <ecNumber evidence="3">1.1.1.100</ecNumber>
    </submittedName>
</protein>
<evidence type="ECO:0000313" key="3">
    <source>
        <dbReference type="EMBL" id="WAR46410.1"/>
    </source>
</evidence>
<dbReference type="Proteomes" id="UP001162780">
    <property type="component" value="Chromosome"/>
</dbReference>
<dbReference type="CDD" id="cd05333">
    <property type="entry name" value="BKR_SDR_c"/>
    <property type="match status" value="1"/>
</dbReference>
<reference evidence="3" key="1">
    <citation type="submission" date="2022-11" db="EMBL/GenBank/DDBJ databases">
        <title>Methylomonas rapida sp. nov., Carotenoid-Producing Obligate Methanotrophs with High Growth Characteristics and Biotechnological Potential.</title>
        <authorList>
            <person name="Tikhonova E.N."/>
            <person name="Suleimanov R.Z."/>
            <person name="Miroshnikov K."/>
            <person name="Oshkin I.Y."/>
            <person name="Belova S.E."/>
            <person name="Danilova O.V."/>
            <person name="Ashikhmin A."/>
            <person name="Konopkin A."/>
            <person name="But S.Y."/>
            <person name="Khmelenina V.N."/>
            <person name="Kuznetsov N."/>
            <person name="Pimenov N.V."/>
            <person name="Dedysh S.N."/>
        </authorList>
    </citation>
    <scope>NUCLEOTIDE SEQUENCE</scope>
    <source>
        <strain evidence="3">MP1</strain>
    </source>
</reference>
<organism evidence="3 4">
    <name type="scientific">Methylomonas rapida</name>
    <dbReference type="NCBI Taxonomy" id="2963939"/>
    <lineage>
        <taxon>Bacteria</taxon>
        <taxon>Pseudomonadati</taxon>
        <taxon>Pseudomonadota</taxon>
        <taxon>Gammaproteobacteria</taxon>
        <taxon>Methylococcales</taxon>
        <taxon>Methylococcaceae</taxon>
        <taxon>Methylomonas</taxon>
    </lineage>
</organism>
<dbReference type="InterPro" id="IPR011285">
    <property type="entry name" value="FabG-rel"/>
</dbReference>
<dbReference type="InterPro" id="IPR002347">
    <property type="entry name" value="SDR_fam"/>
</dbReference>
<dbReference type="EC" id="1.1.1.100" evidence="3"/>
<dbReference type="InterPro" id="IPR036291">
    <property type="entry name" value="NAD(P)-bd_dom_sf"/>
</dbReference>
<keyword evidence="4" id="KW-1185">Reference proteome</keyword>
<comment type="similarity">
    <text evidence="1">Belongs to the short-chain dehydrogenases/reductases (SDR) family.</text>
</comment>
<dbReference type="PRINTS" id="PR00080">
    <property type="entry name" value="SDRFAMILY"/>
</dbReference>
<proteinExistence type="inferred from homology"/>
<evidence type="ECO:0000256" key="1">
    <source>
        <dbReference type="ARBA" id="ARBA00006484"/>
    </source>
</evidence>
<evidence type="ECO:0000313" key="4">
    <source>
        <dbReference type="Proteomes" id="UP001162780"/>
    </source>
</evidence>
<name>A0ABY7GPJ9_9GAMM</name>
<sequence>MKQKTILVTGSSRGIGKAIALRLAREGYDVVVHCRNRLDEAEQVVAQVKQMGAQSRVLSFDLADREAAKTNLEADIQAHGAYYGVVCNAGLARDNAFPALSGEDWDQVLRSNLDGFYNVLYPLVMPMIQRRQPGRIVTLSSVSGLIGNRGQVNYSAAKAGIIGATKALAVELAKRKITVNCVAPGLIETDMLEGLPLEEAIAAIPARRMGTPDEVAALVAFLMSDDAAYITRQVISVNGGLC</sequence>
<dbReference type="InterPro" id="IPR057326">
    <property type="entry name" value="KR_dom"/>
</dbReference>
<feature type="domain" description="Ketoreductase" evidence="2">
    <location>
        <begin position="4"/>
        <end position="190"/>
    </location>
</feature>
<dbReference type="Gene3D" id="3.40.50.720">
    <property type="entry name" value="NAD(P)-binding Rossmann-like Domain"/>
    <property type="match status" value="1"/>
</dbReference>
<dbReference type="RefSeq" id="WP_255187314.1">
    <property type="nucleotide sequence ID" value="NZ_CP113517.1"/>
</dbReference>
<dbReference type="PANTHER" id="PTHR42879">
    <property type="entry name" value="3-OXOACYL-(ACYL-CARRIER-PROTEIN) REDUCTASE"/>
    <property type="match status" value="1"/>
</dbReference>
<dbReference type="PRINTS" id="PR00081">
    <property type="entry name" value="GDHRDH"/>
</dbReference>
<accession>A0ABY7GPJ9</accession>
<dbReference type="NCBIfam" id="NF004200">
    <property type="entry name" value="PRK05653.1-5"/>
    <property type="match status" value="1"/>
</dbReference>
<evidence type="ECO:0000259" key="2">
    <source>
        <dbReference type="SMART" id="SM00822"/>
    </source>
</evidence>
<dbReference type="InterPro" id="IPR050259">
    <property type="entry name" value="SDR"/>
</dbReference>
<dbReference type="EMBL" id="CP113517">
    <property type="protein sequence ID" value="WAR46410.1"/>
    <property type="molecule type" value="Genomic_DNA"/>
</dbReference>
<dbReference type="NCBIfam" id="TIGR01831">
    <property type="entry name" value="fabG_rel"/>
    <property type="match status" value="1"/>
</dbReference>
<dbReference type="SMART" id="SM00822">
    <property type="entry name" value="PKS_KR"/>
    <property type="match status" value="1"/>
</dbReference>
<keyword evidence="3" id="KW-0560">Oxidoreductase</keyword>
<dbReference type="Pfam" id="PF13561">
    <property type="entry name" value="adh_short_C2"/>
    <property type="match status" value="1"/>
</dbReference>
<dbReference type="GO" id="GO:0004316">
    <property type="term" value="F:3-oxoacyl-[acyl-carrier-protein] reductase (NADPH) activity"/>
    <property type="evidence" value="ECO:0007669"/>
    <property type="project" value="UniProtKB-EC"/>
</dbReference>